<evidence type="ECO:0000313" key="4">
    <source>
        <dbReference type="Proteomes" id="UP001598112"/>
    </source>
</evidence>
<keyword evidence="1" id="KW-0812">Transmembrane</keyword>
<comment type="caution">
    <text evidence="3">The sequence shown here is derived from an EMBL/GenBank/DDBJ whole genome shotgun (WGS) entry which is preliminary data.</text>
</comment>
<dbReference type="PANTHER" id="PTHR42208">
    <property type="entry name" value="HEAVY METAL TRANSPORTER-RELATED"/>
    <property type="match status" value="1"/>
</dbReference>
<protein>
    <submittedName>
        <fullName evidence="3">Sulfite exporter TauE/SafE family protein</fullName>
    </submittedName>
</protein>
<keyword evidence="1" id="KW-1133">Transmembrane helix</keyword>
<accession>A0ABW6D370</accession>
<feature type="transmembrane region" description="Helical" evidence="1">
    <location>
        <begin position="181"/>
        <end position="202"/>
    </location>
</feature>
<evidence type="ECO:0000256" key="1">
    <source>
        <dbReference type="SAM" id="Phobius"/>
    </source>
</evidence>
<dbReference type="PANTHER" id="PTHR42208:SF1">
    <property type="entry name" value="HEAVY METAL TRANSPORTER"/>
    <property type="match status" value="1"/>
</dbReference>
<feature type="transmembrane region" description="Helical" evidence="1">
    <location>
        <begin position="117"/>
        <end position="141"/>
    </location>
</feature>
<organism evidence="3 4">
    <name type="scientific">Aquirufa originis</name>
    <dbReference type="NCBI Taxonomy" id="3096514"/>
    <lineage>
        <taxon>Bacteria</taxon>
        <taxon>Pseudomonadati</taxon>
        <taxon>Bacteroidota</taxon>
        <taxon>Cytophagia</taxon>
        <taxon>Cytophagales</taxon>
        <taxon>Flectobacillaceae</taxon>
        <taxon>Aquirufa</taxon>
    </lineage>
</organism>
<keyword evidence="1" id="KW-0472">Membrane</keyword>
<gene>
    <name evidence="3" type="ORF">SKC35_03000</name>
</gene>
<proteinExistence type="predicted"/>
<dbReference type="EMBL" id="JBBKXY010000001">
    <property type="protein sequence ID" value="MFD3292646.1"/>
    <property type="molecule type" value="Genomic_DNA"/>
</dbReference>
<dbReference type="InterPro" id="IPR039447">
    <property type="entry name" value="UreH-like_TM_dom"/>
</dbReference>
<dbReference type="Proteomes" id="UP001598112">
    <property type="component" value="Unassembled WGS sequence"/>
</dbReference>
<reference evidence="3 4" key="1">
    <citation type="submission" date="2024-03" db="EMBL/GenBank/DDBJ databases">
        <title>Aquirufa genome sequencing.</title>
        <authorList>
            <person name="Pitt A."/>
            <person name="Hahn M.W."/>
        </authorList>
    </citation>
    <scope>NUCLEOTIDE SEQUENCE [LARGE SCALE GENOMIC DNA]</scope>
    <source>
        <strain evidence="3 4">KTFRIE-69F</strain>
    </source>
</reference>
<evidence type="ECO:0000313" key="3">
    <source>
        <dbReference type="EMBL" id="MFD3292646.1"/>
    </source>
</evidence>
<sequence length="221" mass="24136">MHTWYYTFLIGLAGSWHCFAMCGPIVAQINARGKSPARMLLYPLGRIFIYGALGYFVAGIGSIWLFPNLWSYYYVLAGIFILLIISQNIGEGPLSFLHQSIGKKLQKIGAKMGPSGYFVLGMANGLLPCGLVVAGLSVALIQPKPVYGAFSMVILGIATLPALQLYIWGSSKLKKKPIFQYLGWFVAGILLFRGAWGIGMAYSDYLAHSSLSPIICHPFSI</sequence>
<feature type="transmembrane region" description="Helical" evidence="1">
    <location>
        <begin position="6"/>
        <end position="27"/>
    </location>
</feature>
<feature type="transmembrane region" description="Helical" evidence="1">
    <location>
        <begin position="72"/>
        <end position="97"/>
    </location>
</feature>
<evidence type="ECO:0000259" key="2">
    <source>
        <dbReference type="Pfam" id="PF13386"/>
    </source>
</evidence>
<feature type="domain" description="Urease accessory protein UreH-like transmembrane" evidence="2">
    <location>
        <begin position="7"/>
        <end position="194"/>
    </location>
</feature>
<name>A0ABW6D370_9BACT</name>
<feature type="transmembrane region" description="Helical" evidence="1">
    <location>
        <begin position="147"/>
        <end position="169"/>
    </location>
</feature>
<dbReference type="RefSeq" id="WP_377977993.1">
    <property type="nucleotide sequence ID" value="NZ_JBBKXY010000001.1"/>
</dbReference>
<keyword evidence="4" id="KW-1185">Reference proteome</keyword>
<dbReference type="Pfam" id="PF13386">
    <property type="entry name" value="DsbD_2"/>
    <property type="match status" value="1"/>
</dbReference>
<feature type="transmembrane region" description="Helical" evidence="1">
    <location>
        <begin position="47"/>
        <end position="66"/>
    </location>
</feature>